<gene>
    <name evidence="3" type="ORF">GCM10010982_39390</name>
</gene>
<comment type="caution">
    <text evidence="3">The sequence shown here is derived from an EMBL/GenBank/DDBJ whole genome shotgun (WGS) entry which is preliminary data.</text>
</comment>
<dbReference type="InterPro" id="IPR013538">
    <property type="entry name" value="ASHA1/2-like_C"/>
</dbReference>
<reference evidence="3" key="2">
    <citation type="submission" date="2020-09" db="EMBL/GenBank/DDBJ databases">
        <authorList>
            <person name="Sun Q."/>
            <person name="Zhou Y."/>
        </authorList>
    </citation>
    <scope>NUCLEOTIDE SEQUENCE</scope>
    <source>
        <strain evidence="3">CGMCC 1.7086</strain>
    </source>
</reference>
<dbReference type="Gene3D" id="3.30.530.20">
    <property type="match status" value="1"/>
</dbReference>
<dbReference type="Proteomes" id="UP000606935">
    <property type="component" value="Unassembled WGS sequence"/>
</dbReference>
<name>A0A917Z7M0_9ALTE</name>
<evidence type="ECO:0000313" key="4">
    <source>
        <dbReference type="Proteomes" id="UP000606935"/>
    </source>
</evidence>
<reference evidence="3" key="1">
    <citation type="journal article" date="2014" name="Int. J. Syst. Evol. Microbiol.">
        <title>Complete genome sequence of Corynebacterium casei LMG S-19264T (=DSM 44701T), isolated from a smear-ripened cheese.</title>
        <authorList>
            <consortium name="US DOE Joint Genome Institute (JGI-PGF)"/>
            <person name="Walter F."/>
            <person name="Albersmeier A."/>
            <person name="Kalinowski J."/>
            <person name="Ruckert C."/>
        </authorList>
    </citation>
    <scope>NUCLEOTIDE SEQUENCE</scope>
    <source>
        <strain evidence="3">CGMCC 1.7086</strain>
    </source>
</reference>
<organism evidence="3 4">
    <name type="scientific">Bowmanella pacifica</name>
    <dbReference type="NCBI Taxonomy" id="502051"/>
    <lineage>
        <taxon>Bacteria</taxon>
        <taxon>Pseudomonadati</taxon>
        <taxon>Pseudomonadota</taxon>
        <taxon>Gammaproteobacteria</taxon>
        <taxon>Alteromonadales</taxon>
        <taxon>Alteromonadaceae</taxon>
        <taxon>Bowmanella</taxon>
    </lineage>
</organism>
<protein>
    <recommendedName>
        <fullName evidence="2">Activator of Hsp90 ATPase homologue 1/2-like C-terminal domain-containing protein</fullName>
    </recommendedName>
</protein>
<dbReference type="InterPro" id="IPR023393">
    <property type="entry name" value="START-like_dom_sf"/>
</dbReference>
<proteinExistence type="inferred from homology"/>
<dbReference type="Pfam" id="PF08327">
    <property type="entry name" value="AHSA1"/>
    <property type="match status" value="1"/>
</dbReference>
<sequence length="145" mass="16648">MSKIDSINRELRLTASIDKVWAAISDPKQVACWFGSKAEFQLEAGCEGWFEWPAEICTGRYAMRIEQVDAPHYLAWRWMADQDVSFDETTSTLVEWWLESEGQGTLLKLKESGFLTHKQQQLNVQGWLQELAELSGYVDRASMPV</sequence>
<feature type="domain" description="Activator of Hsp90 ATPase homologue 1/2-like C-terminal" evidence="2">
    <location>
        <begin position="15"/>
        <end position="138"/>
    </location>
</feature>
<accession>A0A917Z7M0</accession>
<evidence type="ECO:0000259" key="2">
    <source>
        <dbReference type="Pfam" id="PF08327"/>
    </source>
</evidence>
<comment type="similarity">
    <text evidence="1">Belongs to the AHA1 family.</text>
</comment>
<evidence type="ECO:0000313" key="3">
    <source>
        <dbReference type="EMBL" id="GGO75073.1"/>
    </source>
</evidence>
<keyword evidence="4" id="KW-1185">Reference proteome</keyword>
<dbReference type="SUPFAM" id="SSF55961">
    <property type="entry name" value="Bet v1-like"/>
    <property type="match status" value="1"/>
</dbReference>
<evidence type="ECO:0000256" key="1">
    <source>
        <dbReference type="ARBA" id="ARBA00006817"/>
    </source>
</evidence>
<dbReference type="EMBL" id="BMLS01000009">
    <property type="protein sequence ID" value="GGO75073.1"/>
    <property type="molecule type" value="Genomic_DNA"/>
</dbReference>
<dbReference type="AlphaFoldDB" id="A0A917Z7M0"/>
<dbReference type="RefSeq" id="WP_188699195.1">
    <property type="nucleotide sequence ID" value="NZ_BMLS01000009.1"/>
</dbReference>